<protein>
    <submittedName>
        <fullName evidence="1">Uncharacterized protein</fullName>
    </submittedName>
</protein>
<proteinExistence type="predicted"/>
<dbReference type="EMBL" id="CAJOBZ010000003">
    <property type="protein sequence ID" value="CAF4767533.1"/>
    <property type="molecule type" value="Genomic_DNA"/>
</dbReference>
<dbReference type="Proteomes" id="UP000663880">
    <property type="component" value="Unassembled WGS sequence"/>
</dbReference>
<gene>
    <name evidence="1" type="ORF">PMACD_LOCUS1638</name>
</gene>
<evidence type="ECO:0000313" key="2">
    <source>
        <dbReference type="Proteomes" id="UP000663880"/>
    </source>
</evidence>
<organism evidence="1 2">
    <name type="scientific">Pieris macdunnoughi</name>
    <dbReference type="NCBI Taxonomy" id="345717"/>
    <lineage>
        <taxon>Eukaryota</taxon>
        <taxon>Metazoa</taxon>
        <taxon>Ecdysozoa</taxon>
        <taxon>Arthropoda</taxon>
        <taxon>Hexapoda</taxon>
        <taxon>Insecta</taxon>
        <taxon>Pterygota</taxon>
        <taxon>Neoptera</taxon>
        <taxon>Endopterygota</taxon>
        <taxon>Lepidoptera</taxon>
        <taxon>Glossata</taxon>
        <taxon>Ditrysia</taxon>
        <taxon>Papilionoidea</taxon>
        <taxon>Pieridae</taxon>
        <taxon>Pierinae</taxon>
        <taxon>Pieris</taxon>
    </lineage>
</organism>
<comment type="caution">
    <text evidence="1">The sequence shown here is derived from an EMBL/GenBank/DDBJ whole genome shotgun (WGS) entry which is preliminary data.</text>
</comment>
<sequence length="224" mass="24796">MCRLCLACFPLHSFDSLTVVSRRNTRISDYSEKGLYSVTSDSDTARNPDLNNDVLRSCALPWDNGLGWGVTSAYTKTSRSVSLSLQLRSPLTPLSFRPALQAINDHPTTAKAEAQDESLAGDASCGKNPVSNRAKLAKTVVPQLSKPSDREKISLLFISLLETETKGSATGFIQYIRIETNHLRFQHLGLISGEFSDFTFLTELRLNANIDWSSLYISLSTFVR</sequence>
<reference evidence="1" key="1">
    <citation type="submission" date="2021-02" db="EMBL/GenBank/DDBJ databases">
        <authorList>
            <person name="Steward A R."/>
        </authorList>
    </citation>
    <scope>NUCLEOTIDE SEQUENCE</scope>
</reference>
<dbReference type="AlphaFoldDB" id="A0A821MHY5"/>
<name>A0A821MHY5_9NEOP</name>
<evidence type="ECO:0000313" key="1">
    <source>
        <dbReference type="EMBL" id="CAF4767533.1"/>
    </source>
</evidence>
<keyword evidence="2" id="KW-1185">Reference proteome</keyword>
<accession>A0A821MHY5</accession>